<organism evidence="2">
    <name type="scientific">marine sediment metagenome</name>
    <dbReference type="NCBI Taxonomy" id="412755"/>
    <lineage>
        <taxon>unclassified sequences</taxon>
        <taxon>metagenomes</taxon>
        <taxon>ecological metagenomes</taxon>
    </lineage>
</organism>
<protein>
    <submittedName>
        <fullName evidence="2">Uncharacterized protein</fullName>
    </submittedName>
</protein>
<feature type="region of interest" description="Disordered" evidence="1">
    <location>
        <begin position="248"/>
        <end position="269"/>
    </location>
</feature>
<accession>A0A0F9S025</accession>
<reference evidence="2" key="1">
    <citation type="journal article" date="2015" name="Nature">
        <title>Complex archaea that bridge the gap between prokaryotes and eukaryotes.</title>
        <authorList>
            <person name="Spang A."/>
            <person name="Saw J.H."/>
            <person name="Jorgensen S.L."/>
            <person name="Zaremba-Niedzwiedzka K."/>
            <person name="Martijn J."/>
            <person name="Lind A.E."/>
            <person name="van Eijk R."/>
            <person name="Schleper C."/>
            <person name="Guy L."/>
            <person name="Ettema T.J."/>
        </authorList>
    </citation>
    <scope>NUCLEOTIDE SEQUENCE</scope>
</reference>
<dbReference type="EMBL" id="LAZR01002399">
    <property type="protein sequence ID" value="KKN30521.1"/>
    <property type="molecule type" value="Genomic_DNA"/>
</dbReference>
<sequence>MPLEFVKPNLTAIQTAFTGRLYSMDMFTLYRAISGRYATYPSIIAGGLGLTLQQDVVTFLGAFGPFGRFHYVGDVYSAIYNDMVERDLAGIPELAAFWPGWRRFTQLLQEDAQAVGEPLRFPGLTYTLPKVEVDRTTLGPDLVLYSIYRGDVDSMEILLNLLTRYMPETVVTIPLTVQDLEGIFGLYAEWARERFLGVPASQGARVMSKVPLSRLPMVPPDRGPARDGRAYLPGAGILPGYFDPCRHDPEPGRGYQGIRRLEGGNDRPT</sequence>
<comment type="caution">
    <text evidence="2">The sequence shown here is derived from an EMBL/GenBank/DDBJ whole genome shotgun (WGS) entry which is preliminary data.</text>
</comment>
<proteinExistence type="predicted"/>
<dbReference type="AlphaFoldDB" id="A0A0F9S025"/>
<feature type="compositionally biased region" description="Basic and acidic residues" evidence="1">
    <location>
        <begin position="259"/>
        <end position="269"/>
    </location>
</feature>
<evidence type="ECO:0000256" key="1">
    <source>
        <dbReference type="SAM" id="MobiDB-lite"/>
    </source>
</evidence>
<evidence type="ECO:0000313" key="2">
    <source>
        <dbReference type="EMBL" id="KKN30521.1"/>
    </source>
</evidence>
<name>A0A0F9S025_9ZZZZ</name>
<gene>
    <name evidence="2" type="ORF">LCGC14_0833060</name>
</gene>